<evidence type="ECO:0000256" key="1">
    <source>
        <dbReference type="ARBA" id="ARBA00006432"/>
    </source>
</evidence>
<dbReference type="PANTHER" id="PTHR43107:SF15">
    <property type="entry name" value="FATTY ACID TRANSPORT PROTEIN 3, ISOFORM A"/>
    <property type="match status" value="1"/>
</dbReference>
<keyword evidence="2" id="KW-0436">Ligase</keyword>
<dbReference type="Gene3D" id="3.40.50.12780">
    <property type="entry name" value="N-terminal domain of ligase-like"/>
    <property type="match status" value="1"/>
</dbReference>
<keyword evidence="5" id="KW-0812">Transmembrane</keyword>
<keyword evidence="4" id="KW-0067">ATP-binding</keyword>
<dbReference type="PANTHER" id="PTHR43107">
    <property type="entry name" value="LONG-CHAIN FATTY ACID TRANSPORT PROTEIN"/>
    <property type="match status" value="1"/>
</dbReference>
<organism evidence="6 7">
    <name type="scientific">Dreissena polymorpha</name>
    <name type="common">Zebra mussel</name>
    <name type="synonym">Mytilus polymorpha</name>
    <dbReference type="NCBI Taxonomy" id="45954"/>
    <lineage>
        <taxon>Eukaryota</taxon>
        <taxon>Metazoa</taxon>
        <taxon>Spiralia</taxon>
        <taxon>Lophotrochozoa</taxon>
        <taxon>Mollusca</taxon>
        <taxon>Bivalvia</taxon>
        <taxon>Autobranchia</taxon>
        <taxon>Heteroconchia</taxon>
        <taxon>Euheterodonta</taxon>
        <taxon>Imparidentia</taxon>
        <taxon>Neoheterodontei</taxon>
        <taxon>Myida</taxon>
        <taxon>Dreissenoidea</taxon>
        <taxon>Dreissenidae</taxon>
        <taxon>Dreissena</taxon>
    </lineage>
</organism>
<reference evidence="6" key="1">
    <citation type="journal article" date="2019" name="bioRxiv">
        <title>The Genome of the Zebra Mussel, Dreissena polymorpha: A Resource for Invasive Species Research.</title>
        <authorList>
            <person name="McCartney M.A."/>
            <person name="Auch B."/>
            <person name="Kono T."/>
            <person name="Mallez S."/>
            <person name="Zhang Y."/>
            <person name="Obille A."/>
            <person name="Becker A."/>
            <person name="Abrahante J.E."/>
            <person name="Garbe J."/>
            <person name="Badalamenti J.P."/>
            <person name="Herman A."/>
            <person name="Mangelson H."/>
            <person name="Liachko I."/>
            <person name="Sullivan S."/>
            <person name="Sone E.D."/>
            <person name="Koren S."/>
            <person name="Silverstein K.A.T."/>
            <person name="Beckman K.B."/>
            <person name="Gohl D.M."/>
        </authorList>
    </citation>
    <scope>NUCLEOTIDE SEQUENCE</scope>
    <source>
        <strain evidence="6">Duluth1</strain>
        <tissue evidence="6">Whole animal</tissue>
    </source>
</reference>
<name>A0A9D4FQ08_DREPO</name>
<dbReference type="GO" id="GO:0044539">
    <property type="term" value="P:long-chain fatty acid import into cell"/>
    <property type="evidence" value="ECO:0007669"/>
    <property type="project" value="TreeGrafter"/>
</dbReference>
<dbReference type="AlphaFoldDB" id="A0A9D4FQ08"/>
<dbReference type="GO" id="GO:0005886">
    <property type="term" value="C:plasma membrane"/>
    <property type="evidence" value="ECO:0007669"/>
    <property type="project" value="TreeGrafter"/>
</dbReference>
<keyword evidence="3" id="KW-0547">Nucleotide-binding</keyword>
<evidence type="ECO:0000256" key="5">
    <source>
        <dbReference type="SAM" id="Phobius"/>
    </source>
</evidence>
<keyword evidence="5" id="KW-0472">Membrane</keyword>
<reference evidence="6" key="2">
    <citation type="submission" date="2020-11" db="EMBL/GenBank/DDBJ databases">
        <authorList>
            <person name="McCartney M.A."/>
            <person name="Auch B."/>
            <person name="Kono T."/>
            <person name="Mallez S."/>
            <person name="Becker A."/>
            <person name="Gohl D.M."/>
            <person name="Silverstein K.A.T."/>
            <person name="Koren S."/>
            <person name="Bechman K.B."/>
            <person name="Herman A."/>
            <person name="Abrahante J.E."/>
            <person name="Garbe J."/>
        </authorList>
    </citation>
    <scope>NUCLEOTIDE SEQUENCE</scope>
    <source>
        <strain evidence="6">Duluth1</strain>
        <tissue evidence="6">Whole animal</tissue>
    </source>
</reference>
<gene>
    <name evidence="6" type="ORF">DPMN_156530</name>
</gene>
<feature type="transmembrane region" description="Helical" evidence="5">
    <location>
        <begin position="12"/>
        <end position="28"/>
    </location>
</feature>
<proteinExistence type="inferred from homology"/>
<keyword evidence="7" id="KW-1185">Reference proteome</keyword>
<accession>A0A9D4FQ08</accession>
<evidence type="ECO:0000313" key="7">
    <source>
        <dbReference type="Proteomes" id="UP000828390"/>
    </source>
</evidence>
<evidence type="ECO:0000256" key="4">
    <source>
        <dbReference type="ARBA" id="ARBA00022840"/>
    </source>
</evidence>
<protein>
    <submittedName>
        <fullName evidence="6">Uncharacterized protein</fullName>
    </submittedName>
</protein>
<dbReference type="InterPro" id="IPR042099">
    <property type="entry name" value="ANL_N_sf"/>
</dbReference>
<dbReference type="GO" id="GO:0004467">
    <property type="term" value="F:long-chain fatty acid-CoA ligase activity"/>
    <property type="evidence" value="ECO:0007669"/>
    <property type="project" value="TreeGrafter"/>
</dbReference>
<dbReference type="GO" id="GO:0005789">
    <property type="term" value="C:endoplasmic reticulum membrane"/>
    <property type="evidence" value="ECO:0007669"/>
    <property type="project" value="TreeGrafter"/>
</dbReference>
<evidence type="ECO:0000313" key="6">
    <source>
        <dbReference type="EMBL" id="KAH3802840.1"/>
    </source>
</evidence>
<dbReference type="GO" id="GO:0005324">
    <property type="term" value="F:long-chain fatty acid transmembrane transporter activity"/>
    <property type="evidence" value="ECO:0007669"/>
    <property type="project" value="TreeGrafter"/>
</dbReference>
<dbReference type="GO" id="GO:0005524">
    <property type="term" value="F:ATP binding"/>
    <property type="evidence" value="ECO:0007669"/>
    <property type="project" value="UniProtKB-KW"/>
</dbReference>
<comment type="caution">
    <text evidence="6">The sequence shown here is derived from an EMBL/GenBank/DDBJ whole genome shotgun (WGS) entry which is preliminary data.</text>
</comment>
<dbReference type="EMBL" id="JAIWYP010000007">
    <property type="protein sequence ID" value="KAH3802840.1"/>
    <property type="molecule type" value="Genomic_DNA"/>
</dbReference>
<sequence>MPLIAVVKLASYCRFIYMASAVNMMLGLTDQDILYDPLPLYHTAGGIIGMGQAFLWGTTVVIKKKFSASGFWDDCLKYNCTVSVVYSVNIFKTVCFYLYDRWLWIWFPPSNWEVVVF</sequence>
<keyword evidence="5" id="KW-1133">Transmembrane helix</keyword>
<comment type="similarity">
    <text evidence="1">Belongs to the ATP-dependent AMP-binding enzyme family.</text>
</comment>
<dbReference type="Proteomes" id="UP000828390">
    <property type="component" value="Unassembled WGS sequence"/>
</dbReference>
<evidence type="ECO:0000256" key="3">
    <source>
        <dbReference type="ARBA" id="ARBA00022741"/>
    </source>
</evidence>
<feature type="transmembrane region" description="Helical" evidence="5">
    <location>
        <begin position="40"/>
        <end position="62"/>
    </location>
</feature>
<dbReference type="SUPFAM" id="SSF56801">
    <property type="entry name" value="Acetyl-CoA synthetase-like"/>
    <property type="match status" value="1"/>
</dbReference>
<evidence type="ECO:0000256" key="2">
    <source>
        <dbReference type="ARBA" id="ARBA00022598"/>
    </source>
</evidence>